<reference evidence="1 2" key="1">
    <citation type="submission" date="2024-09" db="EMBL/GenBank/DDBJ databases">
        <authorList>
            <person name="Sun Q."/>
            <person name="Mori K."/>
        </authorList>
    </citation>
    <scope>NUCLEOTIDE SEQUENCE [LARGE SCALE GENOMIC DNA]</scope>
    <source>
        <strain evidence="1 2">CECT 8726</strain>
    </source>
</reference>
<comment type="caution">
    <text evidence="1">The sequence shown here is derived from an EMBL/GenBank/DDBJ whole genome shotgun (WGS) entry which is preliminary data.</text>
</comment>
<protein>
    <submittedName>
        <fullName evidence="1">DUF2478 domain-containing protein</fullName>
    </submittedName>
</protein>
<accession>A0ABV5JGV0</accession>
<organism evidence="1 2">
    <name type="scientific">Pseudohalocynthiibacter aestuariivivens</name>
    <dbReference type="NCBI Taxonomy" id="1591409"/>
    <lineage>
        <taxon>Bacteria</taxon>
        <taxon>Pseudomonadati</taxon>
        <taxon>Pseudomonadota</taxon>
        <taxon>Alphaproteobacteria</taxon>
        <taxon>Rhodobacterales</taxon>
        <taxon>Paracoccaceae</taxon>
        <taxon>Pseudohalocynthiibacter</taxon>
    </lineage>
</organism>
<dbReference type="InterPro" id="IPR018912">
    <property type="entry name" value="DUF2478"/>
</dbReference>
<gene>
    <name evidence="1" type="ORF">ACFFUT_12950</name>
</gene>
<keyword evidence="2" id="KW-1185">Reference proteome</keyword>
<name>A0ABV5JGV0_9RHOB</name>
<evidence type="ECO:0000313" key="1">
    <source>
        <dbReference type="EMBL" id="MFB9232697.1"/>
    </source>
</evidence>
<dbReference type="Proteomes" id="UP001589683">
    <property type="component" value="Unassembled WGS sequence"/>
</dbReference>
<dbReference type="Pfam" id="PF10649">
    <property type="entry name" value="DUF2478"/>
    <property type="match status" value="1"/>
</dbReference>
<proteinExistence type="predicted"/>
<evidence type="ECO:0000313" key="2">
    <source>
        <dbReference type="Proteomes" id="UP001589683"/>
    </source>
</evidence>
<dbReference type="RefSeq" id="WP_213890381.1">
    <property type="nucleotide sequence ID" value="NZ_JAGFNU010000010.1"/>
</dbReference>
<dbReference type="EMBL" id="JBHMEA010000042">
    <property type="protein sequence ID" value="MFB9232697.1"/>
    <property type="molecule type" value="Genomic_DNA"/>
</dbReference>
<sequence>MKIARVSSELRGETDRLLTEIATQFQIEGAALVGIVKVMQHESAFENGCDMKVKVLPDGPEIKITQALGKGSDSCRLDPGAIANTVSAVEHSSIEGADLFILNKFGPEEAAGRGFCTVIGSALELGIPVLVGVGGACRQDFDKFVDGLAEALPADQETIRAWCYAAMSKLPEIQHT</sequence>